<proteinExistence type="predicted"/>
<protein>
    <submittedName>
        <fullName evidence="2">Substrate-binding family protein</fullName>
    </submittedName>
</protein>
<evidence type="ECO:0000313" key="2">
    <source>
        <dbReference type="EMBL" id="TYP95711.1"/>
    </source>
</evidence>
<feature type="region of interest" description="Disordered" evidence="1">
    <location>
        <begin position="37"/>
        <end position="70"/>
    </location>
</feature>
<keyword evidence="3" id="KW-1185">Reference proteome</keyword>
<feature type="compositionally biased region" description="Basic and acidic residues" evidence="1">
    <location>
        <begin position="52"/>
        <end position="70"/>
    </location>
</feature>
<comment type="caution">
    <text evidence="2">The sequence shown here is derived from an EMBL/GenBank/DDBJ whole genome shotgun (WGS) entry which is preliminary data.</text>
</comment>
<dbReference type="Gene3D" id="3.40.50.2300">
    <property type="match status" value="2"/>
</dbReference>
<evidence type="ECO:0000256" key="1">
    <source>
        <dbReference type="SAM" id="MobiDB-lite"/>
    </source>
</evidence>
<dbReference type="AlphaFoldDB" id="A0A5S5DIE7"/>
<reference evidence="2 3" key="1">
    <citation type="submission" date="2019-07" db="EMBL/GenBank/DDBJ databases">
        <title>Genomic Encyclopedia of Archaeal and Bacterial Type Strains, Phase II (KMG-II): from individual species to whole genera.</title>
        <authorList>
            <person name="Goeker M."/>
        </authorList>
    </citation>
    <scope>NUCLEOTIDE SEQUENCE [LARGE SCALE GENOMIC DNA]</scope>
    <source>
        <strain evidence="2 3">DSM 18850</strain>
    </source>
</reference>
<accession>A0A5S5DIE7</accession>
<dbReference type="SUPFAM" id="SSF53822">
    <property type="entry name" value="Periplasmic binding protein-like I"/>
    <property type="match status" value="1"/>
</dbReference>
<dbReference type="EMBL" id="VNHX01000010">
    <property type="protein sequence ID" value="TYP95711.1"/>
    <property type="molecule type" value="Genomic_DNA"/>
</dbReference>
<organism evidence="2 3">
    <name type="scientific">Sphingobacterium allocomposti</name>
    <dbReference type="NCBI Taxonomy" id="415956"/>
    <lineage>
        <taxon>Bacteria</taxon>
        <taxon>Pseudomonadati</taxon>
        <taxon>Bacteroidota</taxon>
        <taxon>Sphingobacteriia</taxon>
        <taxon>Sphingobacteriales</taxon>
        <taxon>Sphingobacteriaceae</taxon>
        <taxon>Sphingobacterium</taxon>
    </lineage>
</organism>
<dbReference type="RefSeq" id="WP_246154935.1">
    <property type="nucleotide sequence ID" value="NZ_VNHX01000010.1"/>
</dbReference>
<sequence length="428" mass="46826">MISVLNRRQLLSGNKLLLAIGLALSLGACTPRVGVLRSPDHKGGNLGGTTSPKDDKSPGGQETNDKAEAGLKGKRVLENSIALVLPFQLDRLTPNALSTEDVKRSAIALDFYQGFQLGLDELAKNGSSFSLNVLDSRDNEMANVAIAKSEDVANAALVVGPVYPKEIRAFGASVSQKGVLQINPLAASKASEFNLPNLVSLTPSIDIHTKVMAGKVAHDYSTGDVVVIYNTADNDGRQFLSGFVSELKRAKPNIQVTSVSSVNQLNEVLTTTGTNMIVAGTTDKFQLRTLLNNLGKKATESFYLFNLYGHPLWDRIDFSSYEDFASFNPVITTESHLKSWTGEVKKFRDSYYTLYGVHPSDHSYKGYDAARYFGTLLAKYGENYRDHLTKERFNGLFSAYEFSYNQASGFVNSALSFKTYRGSSFQLN</sequence>
<dbReference type="PROSITE" id="PS51257">
    <property type="entry name" value="PROKAR_LIPOPROTEIN"/>
    <property type="match status" value="1"/>
</dbReference>
<gene>
    <name evidence="2" type="ORF">BC792_11038</name>
</gene>
<evidence type="ECO:0000313" key="3">
    <source>
        <dbReference type="Proteomes" id="UP000325105"/>
    </source>
</evidence>
<dbReference type="Proteomes" id="UP000325105">
    <property type="component" value="Unassembled WGS sequence"/>
</dbReference>
<dbReference type="InterPro" id="IPR028082">
    <property type="entry name" value="Peripla_BP_I"/>
</dbReference>
<name>A0A5S5DIE7_9SPHI</name>